<dbReference type="RefSeq" id="WP_345402588.1">
    <property type="nucleotide sequence ID" value="NZ_BAABLA010000111.1"/>
</dbReference>
<evidence type="ECO:0000259" key="2">
    <source>
        <dbReference type="PROSITE" id="PS50887"/>
    </source>
</evidence>
<protein>
    <submittedName>
        <fullName evidence="3">GGDEF domain-containing protein</fullName>
    </submittedName>
</protein>
<keyword evidence="4" id="KW-1185">Reference proteome</keyword>
<dbReference type="Gene3D" id="3.30.70.270">
    <property type="match status" value="1"/>
</dbReference>
<feature type="region of interest" description="Disordered" evidence="1">
    <location>
        <begin position="1"/>
        <end position="29"/>
    </location>
</feature>
<dbReference type="SUPFAM" id="SSF55073">
    <property type="entry name" value="Nucleotide cyclase"/>
    <property type="match status" value="1"/>
</dbReference>
<dbReference type="Proteomes" id="UP001596337">
    <property type="component" value="Unassembled WGS sequence"/>
</dbReference>
<dbReference type="InterPro" id="IPR029787">
    <property type="entry name" value="Nucleotide_cyclase"/>
</dbReference>
<dbReference type="InterPro" id="IPR050469">
    <property type="entry name" value="Diguanylate_Cyclase"/>
</dbReference>
<gene>
    <name evidence="3" type="ORF">ACFQGD_02010</name>
</gene>
<dbReference type="Pfam" id="PF00990">
    <property type="entry name" value="GGDEF"/>
    <property type="match status" value="1"/>
</dbReference>
<evidence type="ECO:0000313" key="3">
    <source>
        <dbReference type="EMBL" id="MFC6865916.1"/>
    </source>
</evidence>
<dbReference type="CDD" id="cd01949">
    <property type="entry name" value="GGDEF"/>
    <property type="match status" value="1"/>
</dbReference>
<evidence type="ECO:0000256" key="1">
    <source>
        <dbReference type="SAM" id="MobiDB-lite"/>
    </source>
</evidence>
<reference evidence="4" key="1">
    <citation type="journal article" date="2019" name="Int. J. Syst. Evol. Microbiol.">
        <title>The Global Catalogue of Microorganisms (GCM) 10K type strain sequencing project: providing services to taxonomists for standard genome sequencing and annotation.</title>
        <authorList>
            <consortium name="The Broad Institute Genomics Platform"/>
            <consortium name="The Broad Institute Genome Sequencing Center for Infectious Disease"/>
            <person name="Wu L."/>
            <person name="Ma J."/>
        </authorList>
    </citation>
    <scope>NUCLEOTIDE SEQUENCE [LARGE SCALE GENOMIC DNA]</scope>
    <source>
        <strain evidence="4">KCTC 32255</strain>
    </source>
</reference>
<dbReference type="PANTHER" id="PTHR45138">
    <property type="entry name" value="REGULATORY COMPONENTS OF SENSORY TRANSDUCTION SYSTEM"/>
    <property type="match status" value="1"/>
</dbReference>
<name>A0ABW2BSA6_9PSEU</name>
<feature type="domain" description="GGDEF" evidence="2">
    <location>
        <begin position="132"/>
        <end position="268"/>
    </location>
</feature>
<dbReference type="PANTHER" id="PTHR45138:SF9">
    <property type="entry name" value="DIGUANYLATE CYCLASE DGCM-RELATED"/>
    <property type="match status" value="1"/>
</dbReference>
<sequence>MTNRLDTHPSWRPSETGASTRSQPIDVDLVNGPRDTTELVDIHESIAQAFATQGRWQLAYSHLTEALRLARDSQHVTPLIPEQYQRQVDELKRAHAEAVDASLRDALTASYNRRYLDQKLDKLLAEQRRDGEGIAVALIDLDHFKQVNDTHGHVVGDRVLQQVVALLQADLPAGAFCARYGGEEFVLVLPEANPWFAVTTLERARVRVAEHNWSSIVPGLVVTISAGLTHRPGWELPQRDAEWQLRRADDLLYAAKRAGRNVVAYRRSGAIRIAGLDDNCR</sequence>
<comment type="caution">
    <text evidence="3">The sequence shown here is derived from an EMBL/GenBank/DDBJ whole genome shotgun (WGS) entry which is preliminary data.</text>
</comment>
<dbReference type="PROSITE" id="PS50887">
    <property type="entry name" value="GGDEF"/>
    <property type="match status" value="1"/>
</dbReference>
<accession>A0ABW2BSA6</accession>
<evidence type="ECO:0000313" key="4">
    <source>
        <dbReference type="Proteomes" id="UP001596337"/>
    </source>
</evidence>
<dbReference type="NCBIfam" id="TIGR00254">
    <property type="entry name" value="GGDEF"/>
    <property type="match status" value="1"/>
</dbReference>
<dbReference type="EMBL" id="JBHSXX010000001">
    <property type="protein sequence ID" value="MFC6865916.1"/>
    <property type="molecule type" value="Genomic_DNA"/>
</dbReference>
<dbReference type="InterPro" id="IPR000160">
    <property type="entry name" value="GGDEF_dom"/>
</dbReference>
<dbReference type="InterPro" id="IPR043128">
    <property type="entry name" value="Rev_trsase/Diguanyl_cyclase"/>
</dbReference>
<proteinExistence type="predicted"/>
<dbReference type="SMART" id="SM00267">
    <property type="entry name" value="GGDEF"/>
    <property type="match status" value="1"/>
</dbReference>
<organism evidence="3 4">
    <name type="scientific">Haloechinothrix salitolerans</name>
    <dbReference type="NCBI Taxonomy" id="926830"/>
    <lineage>
        <taxon>Bacteria</taxon>
        <taxon>Bacillati</taxon>
        <taxon>Actinomycetota</taxon>
        <taxon>Actinomycetes</taxon>
        <taxon>Pseudonocardiales</taxon>
        <taxon>Pseudonocardiaceae</taxon>
        <taxon>Haloechinothrix</taxon>
    </lineage>
</organism>